<sequence>MLSRVFGVTGRILGGIGLHFVSPVVAGLVAAGLVLAYGPFLRLPPVHRLVLRRRAARMRTGAEVSGPAGTMKVRRARLEITGPGLHVRRPIGHEPGQADLLLLYRHEDLRGLFVLDTEGTPLVHLPGPWPPDAVHRFAERHVLGYESRTLTRAEYLRLTALARDATR</sequence>
<reference evidence="2 3" key="1">
    <citation type="submission" date="2020-08" db="EMBL/GenBank/DDBJ databases">
        <title>Genomic Encyclopedia of Type Strains, Phase IV (KMG-IV): sequencing the most valuable type-strain genomes for metagenomic binning, comparative biology and taxonomic classification.</title>
        <authorList>
            <person name="Goeker M."/>
        </authorList>
    </citation>
    <scope>NUCLEOTIDE SEQUENCE [LARGE SCALE GENOMIC DNA]</scope>
    <source>
        <strain evidence="2 3">DSM 45615</strain>
    </source>
</reference>
<dbReference type="RefSeq" id="WP_185056699.1">
    <property type="nucleotide sequence ID" value="NZ_BAABIX010000071.1"/>
</dbReference>
<keyword evidence="1" id="KW-0472">Membrane</keyword>
<feature type="transmembrane region" description="Helical" evidence="1">
    <location>
        <begin position="20"/>
        <end position="43"/>
    </location>
</feature>
<gene>
    <name evidence="2" type="ORF">HNP84_009651</name>
</gene>
<proteinExistence type="predicted"/>
<organism evidence="2 3">
    <name type="scientific">Thermocatellispora tengchongensis</name>
    <dbReference type="NCBI Taxonomy" id="1073253"/>
    <lineage>
        <taxon>Bacteria</taxon>
        <taxon>Bacillati</taxon>
        <taxon>Actinomycetota</taxon>
        <taxon>Actinomycetes</taxon>
        <taxon>Streptosporangiales</taxon>
        <taxon>Streptosporangiaceae</taxon>
        <taxon>Thermocatellispora</taxon>
    </lineage>
</organism>
<evidence type="ECO:0000256" key="1">
    <source>
        <dbReference type="SAM" id="Phobius"/>
    </source>
</evidence>
<protein>
    <submittedName>
        <fullName evidence="2">Uncharacterized protein</fullName>
    </submittedName>
</protein>
<dbReference type="EMBL" id="JACHGN010000034">
    <property type="protein sequence ID" value="MBB5139887.1"/>
    <property type="molecule type" value="Genomic_DNA"/>
</dbReference>
<comment type="caution">
    <text evidence="2">The sequence shown here is derived from an EMBL/GenBank/DDBJ whole genome shotgun (WGS) entry which is preliminary data.</text>
</comment>
<dbReference type="AlphaFoldDB" id="A0A840PRZ6"/>
<accession>A0A840PRZ6</accession>
<keyword evidence="3" id="KW-1185">Reference proteome</keyword>
<keyword evidence="1" id="KW-0812">Transmembrane</keyword>
<dbReference type="Proteomes" id="UP000578449">
    <property type="component" value="Unassembled WGS sequence"/>
</dbReference>
<keyword evidence="1" id="KW-1133">Transmembrane helix</keyword>
<evidence type="ECO:0000313" key="2">
    <source>
        <dbReference type="EMBL" id="MBB5139887.1"/>
    </source>
</evidence>
<evidence type="ECO:0000313" key="3">
    <source>
        <dbReference type="Proteomes" id="UP000578449"/>
    </source>
</evidence>
<name>A0A840PRZ6_9ACTN</name>